<sequence length="388" mass="41204">MRPGISQRRAVLLGISAVVAFVLAWTGAIASCSGDFIASTQVYLYSDRAGLLMEPGSDVKVRGVVVGRVSAVDFDNDRAKLTLDLKPVQAQRIPANVGAELAPTTLFGRKFVTLVWPDVPASTMLSDGSVIDGSKVPVEVNDTFDALLAVLETIEPQKVNATLTALGTALDGHGGRFGDLMVTTDRYLAQFNDAIPTLQRDIPLLADNLDTFAAATPDFMNTIRNLSTTGNTIVEKQASLSAFLLSFTTFGNTGEAFVDASSTPLIGAVEALEPTLRVLAEQSPSFPCFLSALNQDRKFLERALGGGRPGLNVLSTVLLGDAPYSYPKDLPVNGANDAPSCYGYPYTQDSPPVGHTHFNTGTTVYGPIRGPEDLLGNPFSALIYGLTR</sequence>
<proteinExistence type="predicted"/>
<evidence type="ECO:0000259" key="2">
    <source>
        <dbReference type="Pfam" id="PF11887"/>
    </source>
</evidence>
<dbReference type="PANTHER" id="PTHR33371">
    <property type="entry name" value="INTERMEMBRANE PHOSPHOLIPID TRANSPORT SYSTEM BINDING PROTEIN MLAD-RELATED"/>
    <property type="match status" value="1"/>
</dbReference>
<reference evidence="4" key="1">
    <citation type="journal article" date="2019" name="Int. J. Syst. Evol. Microbiol.">
        <title>The Global Catalogue of Microorganisms (GCM) 10K type strain sequencing project: providing services to taxonomists for standard genome sequencing and annotation.</title>
        <authorList>
            <consortium name="The Broad Institute Genomics Platform"/>
            <consortium name="The Broad Institute Genome Sequencing Center for Infectious Disease"/>
            <person name="Wu L."/>
            <person name="Ma J."/>
        </authorList>
    </citation>
    <scope>NUCLEOTIDE SEQUENCE [LARGE SCALE GENOMIC DNA]</scope>
    <source>
        <strain evidence="4">CGMCC 4.7329</strain>
    </source>
</reference>
<dbReference type="PROSITE" id="PS51257">
    <property type="entry name" value="PROKAR_LIPOPROTEIN"/>
    <property type="match status" value="1"/>
</dbReference>
<dbReference type="EMBL" id="BMNE01000018">
    <property type="protein sequence ID" value="GGO01074.1"/>
    <property type="molecule type" value="Genomic_DNA"/>
</dbReference>
<dbReference type="InterPro" id="IPR003399">
    <property type="entry name" value="Mce/MlaD"/>
</dbReference>
<dbReference type="InterPro" id="IPR024516">
    <property type="entry name" value="Mce_C"/>
</dbReference>
<evidence type="ECO:0000313" key="4">
    <source>
        <dbReference type="Proteomes" id="UP000658127"/>
    </source>
</evidence>
<gene>
    <name evidence="3" type="ORF">GCM10011610_70600</name>
</gene>
<dbReference type="Pfam" id="PF11887">
    <property type="entry name" value="Mce4_CUP1"/>
    <property type="match status" value="1"/>
</dbReference>
<keyword evidence="4" id="KW-1185">Reference proteome</keyword>
<comment type="caution">
    <text evidence="3">The sequence shown here is derived from an EMBL/GenBank/DDBJ whole genome shotgun (WGS) entry which is preliminary data.</text>
</comment>
<dbReference type="Pfam" id="PF02470">
    <property type="entry name" value="MlaD"/>
    <property type="match status" value="1"/>
</dbReference>
<feature type="domain" description="Mce/MlaD" evidence="1">
    <location>
        <begin position="40"/>
        <end position="114"/>
    </location>
</feature>
<feature type="domain" description="Mammalian cell entry C-terminal" evidence="2">
    <location>
        <begin position="123"/>
        <end position="336"/>
    </location>
</feature>
<name>A0ABQ2L3D6_9NOCA</name>
<dbReference type="Proteomes" id="UP000658127">
    <property type="component" value="Unassembled WGS sequence"/>
</dbReference>
<dbReference type="PANTHER" id="PTHR33371:SF19">
    <property type="entry name" value="MCE-FAMILY PROTEIN MCE4A"/>
    <property type="match status" value="1"/>
</dbReference>
<protein>
    <submittedName>
        <fullName evidence="3">ABC transporter substrate-binding protein</fullName>
    </submittedName>
</protein>
<evidence type="ECO:0000313" key="3">
    <source>
        <dbReference type="EMBL" id="GGO01074.1"/>
    </source>
</evidence>
<evidence type="ECO:0000259" key="1">
    <source>
        <dbReference type="Pfam" id="PF02470"/>
    </source>
</evidence>
<organism evidence="3 4">
    <name type="scientific">Nocardia rhizosphaerihabitans</name>
    <dbReference type="NCBI Taxonomy" id="1691570"/>
    <lineage>
        <taxon>Bacteria</taxon>
        <taxon>Bacillati</taxon>
        <taxon>Actinomycetota</taxon>
        <taxon>Actinomycetes</taxon>
        <taxon>Mycobacteriales</taxon>
        <taxon>Nocardiaceae</taxon>
        <taxon>Nocardia</taxon>
    </lineage>
</organism>
<accession>A0ABQ2L3D6</accession>
<dbReference type="InterPro" id="IPR005693">
    <property type="entry name" value="Mce"/>
</dbReference>
<dbReference type="NCBIfam" id="TIGR00996">
    <property type="entry name" value="Mtu_fam_mce"/>
    <property type="match status" value="1"/>
</dbReference>
<dbReference type="InterPro" id="IPR052336">
    <property type="entry name" value="MlaD_Phospholipid_Transporter"/>
</dbReference>